<keyword evidence="4" id="KW-1185">Reference proteome</keyword>
<dbReference type="InterPro" id="IPR053243">
    <property type="entry name" value="SJ_maturation_regulator"/>
</dbReference>
<dbReference type="GO" id="GO:0016020">
    <property type="term" value="C:membrane"/>
    <property type="evidence" value="ECO:0007669"/>
    <property type="project" value="TreeGrafter"/>
</dbReference>
<accession>A0A1I7XK75</accession>
<proteinExistence type="predicted"/>
<evidence type="ECO:0000313" key="5">
    <source>
        <dbReference type="WBParaSite" id="Hba_18115"/>
    </source>
</evidence>
<keyword evidence="2" id="KW-0677">Repeat</keyword>
<reference evidence="5" key="1">
    <citation type="submission" date="2016-11" db="UniProtKB">
        <authorList>
            <consortium name="WormBaseParasite"/>
        </authorList>
    </citation>
    <scope>IDENTIFICATION</scope>
</reference>
<dbReference type="WBParaSite" id="Hba_18115">
    <property type="protein sequence ID" value="Hba_18115"/>
    <property type="gene ID" value="Hba_18115"/>
</dbReference>
<organism evidence="4 5">
    <name type="scientific">Heterorhabditis bacteriophora</name>
    <name type="common">Entomopathogenic nematode worm</name>
    <dbReference type="NCBI Taxonomy" id="37862"/>
    <lineage>
        <taxon>Eukaryota</taxon>
        <taxon>Metazoa</taxon>
        <taxon>Ecdysozoa</taxon>
        <taxon>Nematoda</taxon>
        <taxon>Chromadorea</taxon>
        <taxon>Rhabditida</taxon>
        <taxon>Rhabditina</taxon>
        <taxon>Rhabditomorpha</taxon>
        <taxon>Strongyloidea</taxon>
        <taxon>Heterorhabditidae</taxon>
        <taxon>Heterorhabditis</taxon>
    </lineage>
</organism>
<dbReference type="PANTHER" id="PTHR47653">
    <property type="entry name" value="PROTEIN BARK BEETLE"/>
    <property type="match status" value="1"/>
</dbReference>
<dbReference type="AlphaFoldDB" id="A0A1I7XK75"/>
<evidence type="ECO:0000256" key="3">
    <source>
        <dbReference type="ARBA" id="ARBA00023180"/>
    </source>
</evidence>
<dbReference type="PANTHER" id="PTHR47653:SF1">
    <property type="entry name" value="DELETED IN MALIGNANT BRAIN TUMORS 1 PROTEIN"/>
    <property type="match status" value="1"/>
</dbReference>
<evidence type="ECO:0000313" key="4">
    <source>
        <dbReference type="Proteomes" id="UP000095283"/>
    </source>
</evidence>
<sequence length="426" mass="49622">MKLQRLVYLTSGYQNFHRHFRLTGTTILFTTWKYGYATTYFTPLKHSFNNCIHFIVLFEPCEFEMTLEASGYEYGLSSKMAIQIVNPVSNTSDEDIILFDLGGSKSYSVRMDAIQFPIVSSSSTVKMRYTRSYGTPKLAILILFLDAQEYLDRFVHIYQSVIEDNQYGVSSVHYSNFSYEDGTLSNRWNNEKLWFQKFFLQVNFTRNSEAVMWISAPQHEVLPGTPISEITYHLDNCSVVFNRGAVIETHRDLFASANMTENRFEANENFRLLLDGYYAFANISSNNFTENFSKPGFGILEVRGMEKHLVMERNRFLINWGNWMVRLDIASQSLRNVVVPAYIQYNYFLHNHYIKANEDYVDMWPRSYAVGIFGSQKAEIHFNQFKNDLLDFELISGCKNLFQPVNRKFNCIIQGAPKDLIRMQIA</sequence>
<name>A0A1I7XK75_HETBA</name>
<keyword evidence="3" id="KW-0325">Glycoprotein</keyword>
<dbReference type="Proteomes" id="UP000095283">
    <property type="component" value="Unplaced"/>
</dbReference>
<evidence type="ECO:0000256" key="1">
    <source>
        <dbReference type="ARBA" id="ARBA00022729"/>
    </source>
</evidence>
<keyword evidence="1" id="KW-0732">Signal</keyword>
<protein>
    <submittedName>
        <fullName evidence="5">SRCR domain-containing protein</fullName>
    </submittedName>
</protein>
<evidence type="ECO:0000256" key="2">
    <source>
        <dbReference type="ARBA" id="ARBA00022737"/>
    </source>
</evidence>
<dbReference type="GO" id="GO:0045217">
    <property type="term" value="P:cell-cell junction maintenance"/>
    <property type="evidence" value="ECO:0007669"/>
    <property type="project" value="TreeGrafter"/>
</dbReference>